<dbReference type="GO" id="GO:0016787">
    <property type="term" value="F:hydrolase activity"/>
    <property type="evidence" value="ECO:0007669"/>
    <property type="project" value="UniProtKB-KW"/>
</dbReference>
<dbReference type="Pfam" id="PF17389">
    <property type="entry name" value="Bac_rhamnosid6H"/>
    <property type="match status" value="1"/>
</dbReference>
<keyword evidence="1" id="KW-0732">Signal</keyword>
<evidence type="ECO:0000259" key="3">
    <source>
        <dbReference type="Pfam" id="PF17390"/>
    </source>
</evidence>
<dbReference type="Gene3D" id="2.60.420.10">
    <property type="entry name" value="Maltose phosphorylase, domain 3"/>
    <property type="match status" value="1"/>
</dbReference>
<evidence type="ECO:0000313" key="6">
    <source>
        <dbReference type="Proteomes" id="UP000095606"/>
    </source>
</evidence>
<evidence type="ECO:0000313" key="4">
    <source>
        <dbReference type="EMBL" id="CUO34927.1"/>
    </source>
</evidence>
<evidence type="ECO:0000313" key="5">
    <source>
        <dbReference type="EMBL" id="UVQ76534.1"/>
    </source>
</evidence>
<dbReference type="EMBL" id="CZAE01000001">
    <property type="protein sequence ID" value="CUO34927.1"/>
    <property type="molecule type" value="Genomic_DNA"/>
</dbReference>
<dbReference type="Pfam" id="PF17390">
    <property type="entry name" value="Bac_rhamnosid_C"/>
    <property type="match status" value="1"/>
</dbReference>
<dbReference type="GO" id="GO:0005975">
    <property type="term" value="P:carbohydrate metabolic process"/>
    <property type="evidence" value="ECO:0007669"/>
    <property type="project" value="InterPro"/>
</dbReference>
<dbReference type="EMBL" id="CP103141">
    <property type="protein sequence ID" value="UVQ76534.1"/>
    <property type="molecule type" value="Genomic_DNA"/>
</dbReference>
<dbReference type="AlphaFoldDB" id="A0A174EC69"/>
<dbReference type="GeneID" id="69588753"/>
<feature type="domain" description="Alpha-L-rhamnosidase six-hairpin glycosidase" evidence="2">
    <location>
        <begin position="201"/>
        <end position="516"/>
    </location>
</feature>
<dbReference type="Proteomes" id="UP000095606">
    <property type="component" value="Unassembled WGS sequence"/>
</dbReference>
<dbReference type="InterPro" id="IPR035398">
    <property type="entry name" value="Bac_rhamnosid_C"/>
</dbReference>
<feature type="domain" description="Alpha-L-rhamnosidase C-terminal" evidence="3">
    <location>
        <begin position="519"/>
        <end position="586"/>
    </location>
</feature>
<dbReference type="InterPro" id="IPR012341">
    <property type="entry name" value="6hp_glycosidase-like_sf"/>
</dbReference>
<reference evidence="5" key="2">
    <citation type="submission" date="2022-08" db="EMBL/GenBank/DDBJ databases">
        <title>Genome Sequencing of Bacteroides fragilis Group Isolates with Nanopore Technology.</title>
        <authorList>
            <person name="Tisza M.J."/>
            <person name="Smith D."/>
            <person name="Dekker J.P."/>
        </authorList>
    </citation>
    <scope>NUCLEOTIDE SEQUENCE</scope>
    <source>
        <strain evidence="5">BFG-527</strain>
    </source>
</reference>
<gene>
    <name evidence="4" type="ORF">ERS852461_00070</name>
    <name evidence="5" type="ORF">NXY30_09270</name>
</gene>
<sequence>MSARYFLFLLLYIVSLSCHAQTVLCDVSGIEAPYSPVNGSFTGKQVPHSPDPLVAFRWNNPEWTDSLQVYVLAPVSVEADKSENVSVVDAANLRVDGPCELMFDFGRVSAAWFEFESADLDGEVEMSISEFNEPAVFNVGSQHPRKTASPVRHGNTWRLELNDQLYEGVRFAWIHIHSLNKPARISSVRLVCQVKPVNYEGSFACSDTLLSRIWYTGAYTVKLNLLQNYFGAILMERSDRHSWTGDAHTSQAASMVAFGNYDFVKQNLRYTSTQYNGIASYSLYWVLSLIDYYMYTGDKALLDEMLENACQKLDIAYHHYDKDPVIAFYGWDERLGGFESPTAEAKHAYRMLSIQAWNKFASILDHAGYEELATRYQRYAREKIDSLRMNPDWTDKLGVHAAADAINAGFANREEQRRLLSKALSDRMQRLSYSPFNQYFIIQSLAEIQEYDKALATIDDCWGGQIRYGGTTFFEVFRPSWNTISRPNDAPVNNQCGYTSLTHPWSAGVTKWLSEEILGVRPTSPGFATFIIKPHLSAGVTWAKGTVPTPNGNIVVSFDLKSGEYLFTVPANTTADIAIPKGGYKINKVTLDHKRIASIGKDEDFIYCRGISPGEHRMKVHHSGKMSPSVDEPFVYENETFREDIETKGNWRNKYGKQGYILCSYDSLSDRTRLPDFIRDVKFSRNGNTHWITSTTDIRALESDKEESGRNLGAAHTRDPLVCLQTMTIDLSGEKDRAYQLALYFVDWDRKGRRSAIEVFNLETKKLIMPVYMVREYQGGKYIVFNVDQPVRIRINQVRGDNAALSGLFFD</sequence>
<dbReference type="PANTHER" id="PTHR34987">
    <property type="entry name" value="C, PUTATIVE (AFU_ORTHOLOGUE AFUA_3G02880)-RELATED"/>
    <property type="match status" value="1"/>
</dbReference>
<dbReference type="SUPFAM" id="SSF48208">
    <property type="entry name" value="Six-hairpin glycosidases"/>
    <property type="match status" value="1"/>
</dbReference>
<dbReference type="Proteomes" id="UP001060104">
    <property type="component" value="Chromosome"/>
</dbReference>
<dbReference type="PROSITE" id="PS51257">
    <property type="entry name" value="PROKAR_LIPOPROTEIN"/>
    <property type="match status" value="1"/>
</dbReference>
<dbReference type="PANTHER" id="PTHR34987:SF4">
    <property type="entry name" value="ALPHA-L-RHAMNOSIDASE C-TERMINAL DOMAIN-CONTAINING PROTEIN"/>
    <property type="match status" value="1"/>
</dbReference>
<dbReference type="RefSeq" id="WP_055268559.1">
    <property type="nucleotide sequence ID" value="NZ_CAXKYA010000001.1"/>
</dbReference>
<dbReference type="Gene3D" id="1.50.10.10">
    <property type="match status" value="1"/>
</dbReference>
<evidence type="ECO:0000313" key="7">
    <source>
        <dbReference type="Proteomes" id="UP001060104"/>
    </source>
</evidence>
<name>A0A174EC69_9BACE</name>
<reference evidence="4 6" key="1">
    <citation type="submission" date="2015-09" db="EMBL/GenBank/DDBJ databases">
        <authorList>
            <consortium name="Pathogen Informatics"/>
        </authorList>
    </citation>
    <scope>NUCLEOTIDE SEQUENCE [LARGE SCALE GENOMIC DNA]</scope>
    <source>
        <strain evidence="4 6">2789STDY5834846</strain>
    </source>
</reference>
<feature type="signal peptide" evidence="1">
    <location>
        <begin position="1"/>
        <end position="20"/>
    </location>
</feature>
<proteinExistence type="predicted"/>
<accession>A0A174EC69</accession>
<evidence type="ECO:0000256" key="1">
    <source>
        <dbReference type="SAM" id="SignalP"/>
    </source>
</evidence>
<dbReference type="InterPro" id="IPR035396">
    <property type="entry name" value="Bac_rhamnosid6H"/>
</dbReference>
<organism evidence="4 6">
    <name type="scientific">Bacteroides faecis</name>
    <dbReference type="NCBI Taxonomy" id="674529"/>
    <lineage>
        <taxon>Bacteria</taxon>
        <taxon>Pseudomonadati</taxon>
        <taxon>Bacteroidota</taxon>
        <taxon>Bacteroidia</taxon>
        <taxon>Bacteroidales</taxon>
        <taxon>Bacteroidaceae</taxon>
        <taxon>Bacteroides</taxon>
    </lineage>
</organism>
<keyword evidence="4" id="KW-0378">Hydrolase</keyword>
<protein>
    <submittedName>
        <fullName evidence="4 5">Glycoside hydrolase</fullName>
    </submittedName>
</protein>
<feature type="chain" id="PRO_5008020598" evidence="1">
    <location>
        <begin position="21"/>
        <end position="811"/>
    </location>
</feature>
<evidence type="ECO:0000259" key="2">
    <source>
        <dbReference type="Pfam" id="PF17389"/>
    </source>
</evidence>
<keyword evidence="7" id="KW-1185">Reference proteome</keyword>
<dbReference type="InterPro" id="IPR008928">
    <property type="entry name" value="6-hairpin_glycosidase_sf"/>
</dbReference>